<dbReference type="EMBL" id="QICB01000001">
    <property type="protein sequence ID" value="RNL21683.1"/>
    <property type="molecule type" value="Genomic_DNA"/>
</dbReference>
<dbReference type="Pfam" id="PF00392">
    <property type="entry name" value="GntR"/>
    <property type="match status" value="1"/>
</dbReference>
<evidence type="ECO:0000313" key="9">
    <source>
        <dbReference type="Proteomes" id="UP000267368"/>
    </source>
</evidence>
<proteinExistence type="inferred from homology"/>
<protein>
    <submittedName>
        <fullName evidence="8">GntR family transcriptional regulator</fullName>
    </submittedName>
</protein>
<dbReference type="SMART" id="SM00345">
    <property type="entry name" value="HTH_GNTR"/>
    <property type="match status" value="1"/>
</dbReference>
<dbReference type="Gene3D" id="3.40.640.10">
    <property type="entry name" value="Type I PLP-dependent aspartate aminotransferase-like (Major domain)"/>
    <property type="match status" value="1"/>
</dbReference>
<feature type="region of interest" description="Disordered" evidence="6">
    <location>
        <begin position="455"/>
        <end position="495"/>
    </location>
</feature>
<name>A0A3N0AHS5_9ACTN</name>
<evidence type="ECO:0000256" key="4">
    <source>
        <dbReference type="ARBA" id="ARBA00023125"/>
    </source>
</evidence>
<dbReference type="InterPro" id="IPR051446">
    <property type="entry name" value="HTH_trans_reg/aminotransferase"/>
</dbReference>
<evidence type="ECO:0000256" key="5">
    <source>
        <dbReference type="ARBA" id="ARBA00023163"/>
    </source>
</evidence>
<dbReference type="AlphaFoldDB" id="A0A3N0AHS5"/>
<evidence type="ECO:0000259" key="7">
    <source>
        <dbReference type="PROSITE" id="PS50949"/>
    </source>
</evidence>
<organism evidence="8 9">
    <name type="scientific">Slackia faecicanis</name>
    <dbReference type="NCBI Taxonomy" id="255723"/>
    <lineage>
        <taxon>Bacteria</taxon>
        <taxon>Bacillati</taxon>
        <taxon>Actinomycetota</taxon>
        <taxon>Coriobacteriia</taxon>
        <taxon>Eggerthellales</taxon>
        <taxon>Eggerthellaceae</taxon>
        <taxon>Slackia</taxon>
    </lineage>
</organism>
<feature type="compositionally biased region" description="Basic and acidic residues" evidence="6">
    <location>
        <begin position="137"/>
        <end position="154"/>
    </location>
</feature>
<dbReference type="InterPro" id="IPR036390">
    <property type="entry name" value="WH_DNA-bd_sf"/>
</dbReference>
<dbReference type="CDD" id="cd07377">
    <property type="entry name" value="WHTH_GntR"/>
    <property type="match status" value="1"/>
</dbReference>
<keyword evidence="4" id="KW-0238">DNA-binding</keyword>
<dbReference type="SUPFAM" id="SSF46785">
    <property type="entry name" value="Winged helix' DNA-binding domain"/>
    <property type="match status" value="1"/>
</dbReference>
<dbReference type="InterPro" id="IPR000524">
    <property type="entry name" value="Tscrpt_reg_HTH_GntR"/>
</dbReference>
<evidence type="ECO:0000256" key="3">
    <source>
        <dbReference type="ARBA" id="ARBA00023015"/>
    </source>
</evidence>
<dbReference type="InterPro" id="IPR015424">
    <property type="entry name" value="PyrdxlP-dep_Trfase"/>
</dbReference>
<dbReference type="InterPro" id="IPR015421">
    <property type="entry name" value="PyrdxlP-dep_Trfase_major"/>
</dbReference>
<feature type="compositionally biased region" description="Acidic residues" evidence="6">
    <location>
        <begin position="86"/>
        <end position="95"/>
    </location>
</feature>
<keyword evidence="3" id="KW-0805">Transcription regulation</keyword>
<dbReference type="GO" id="GO:0003700">
    <property type="term" value="F:DNA-binding transcription factor activity"/>
    <property type="evidence" value="ECO:0007669"/>
    <property type="project" value="InterPro"/>
</dbReference>
<reference evidence="9" key="1">
    <citation type="submission" date="2018-05" db="EMBL/GenBank/DDBJ databases">
        <title>Genome Sequencing of selected type strains of the family Eggerthellaceae.</title>
        <authorList>
            <person name="Danylec N."/>
            <person name="Stoll D.A."/>
            <person name="Doetsch A."/>
            <person name="Huch M."/>
        </authorList>
    </citation>
    <scope>NUCLEOTIDE SEQUENCE [LARGE SCALE GENOMIC DNA]</scope>
    <source>
        <strain evidence="9">DSM 17537</strain>
    </source>
</reference>
<evidence type="ECO:0000313" key="8">
    <source>
        <dbReference type="EMBL" id="RNL21683.1"/>
    </source>
</evidence>
<keyword evidence="2" id="KW-0663">Pyridoxal phosphate</keyword>
<evidence type="ECO:0000256" key="6">
    <source>
        <dbReference type="SAM" id="MobiDB-lite"/>
    </source>
</evidence>
<dbReference type="OrthoDB" id="594134at2"/>
<keyword evidence="9" id="KW-1185">Reference proteome</keyword>
<dbReference type="SUPFAM" id="SSF53383">
    <property type="entry name" value="PLP-dependent transferases"/>
    <property type="match status" value="1"/>
</dbReference>
<evidence type="ECO:0000256" key="1">
    <source>
        <dbReference type="ARBA" id="ARBA00005384"/>
    </source>
</evidence>
<feature type="domain" description="HTH gntR-type" evidence="7">
    <location>
        <begin position="12"/>
        <end position="80"/>
    </location>
</feature>
<dbReference type="PANTHER" id="PTHR46577:SF1">
    <property type="entry name" value="HTH-TYPE TRANSCRIPTIONAL REGULATORY PROTEIN GABR"/>
    <property type="match status" value="1"/>
</dbReference>
<sequence length="569" mass="61611">MLSYDMDAHGENPLYVHLCACIRNDIEAGAIAPHEKLPSKRALARNLDVAVVTVEAAYAQLIAEGYLYAEPRRGYFACELQHANDDAPDAADEDATSPLPSHDRAPARRSGAAPAGRPPISQAEARRAAARSWTRADAPKREAAPRTARSRFDLSPEAVSSEAFPFALWTKMLRDTLALEPKETLIGAGDPRGEERLRRAIADHLRRTRGFCVDPDCIVVGAGSQVLFALVAQLFGRPARVAVENPCSAGVPGVYEAHGLSVRRIPLDEHGMDIDALRACGCTLAHVGPSHQFPTGIAMPVSRRYELLAWAGESPDRYIVEDDFDSECRLAGKPLPTLASIDGSGRVIYANTFSKTLGPGFRIAYLVLPRALRDAFADRLGFYSCTVSAIEQIALARFMERGDFERFVNRTKTRCRAVRDALVDAIEKTPAAQRIAFENADAGLHLIMRIEAKSPERPAKKPAAHAGWQRPSACGGAVRKAAEPESEPERDDDAKKRLEGALVRSLARQDVRVAALSSFGAAAAGLRADEETAEPGRIACRLVVGFAALSETQARAAAEALWRGIAPFI</sequence>
<comment type="caution">
    <text evidence="8">The sequence shown here is derived from an EMBL/GenBank/DDBJ whole genome shotgun (WGS) entry which is preliminary data.</text>
</comment>
<keyword evidence="5" id="KW-0804">Transcription</keyword>
<feature type="compositionally biased region" description="Low complexity" evidence="6">
    <location>
        <begin position="108"/>
        <end position="119"/>
    </location>
</feature>
<dbReference type="InterPro" id="IPR036388">
    <property type="entry name" value="WH-like_DNA-bd_sf"/>
</dbReference>
<dbReference type="Gene3D" id="1.10.10.10">
    <property type="entry name" value="Winged helix-like DNA-binding domain superfamily/Winged helix DNA-binding domain"/>
    <property type="match status" value="1"/>
</dbReference>
<dbReference type="RefSeq" id="WP_123197523.1">
    <property type="nucleotide sequence ID" value="NZ_QICB01000001.1"/>
</dbReference>
<accession>A0A3N0AHS5</accession>
<dbReference type="Pfam" id="PF00155">
    <property type="entry name" value="Aminotran_1_2"/>
    <property type="match status" value="1"/>
</dbReference>
<dbReference type="GO" id="GO:0030170">
    <property type="term" value="F:pyridoxal phosphate binding"/>
    <property type="evidence" value="ECO:0007669"/>
    <property type="project" value="InterPro"/>
</dbReference>
<comment type="similarity">
    <text evidence="1">In the C-terminal section; belongs to the class-I pyridoxal-phosphate-dependent aminotransferase family.</text>
</comment>
<dbReference type="GO" id="GO:0003677">
    <property type="term" value="F:DNA binding"/>
    <property type="evidence" value="ECO:0007669"/>
    <property type="project" value="UniProtKB-KW"/>
</dbReference>
<dbReference type="CDD" id="cd00609">
    <property type="entry name" value="AAT_like"/>
    <property type="match status" value="1"/>
</dbReference>
<gene>
    <name evidence="8" type="ORF">DMP07_02315</name>
</gene>
<dbReference type="InterPro" id="IPR004839">
    <property type="entry name" value="Aminotransferase_I/II_large"/>
</dbReference>
<dbReference type="Proteomes" id="UP000267368">
    <property type="component" value="Unassembled WGS sequence"/>
</dbReference>
<evidence type="ECO:0000256" key="2">
    <source>
        <dbReference type="ARBA" id="ARBA00022898"/>
    </source>
</evidence>
<dbReference type="PANTHER" id="PTHR46577">
    <property type="entry name" value="HTH-TYPE TRANSCRIPTIONAL REGULATORY PROTEIN GABR"/>
    <property type="match status" value="1"/>
</dbReference>
<dbReference type="PROSITE" id="PS50949">
    <property type="entry name" value="HTH_GNTR"/>
    <property type="match status" value="1"/>
</dbReference>
<feature type="region of interest" description="Disordered" evidence="6">
    <location>
        <begin position="86"/>
        <end position="154"/>
    </location>
</feature>